<keyword evidence="3 5" id="KW-0697">Rotamase</keyword>
<dbReference type="PROSITE" id="PS51257">
    <property type="entry name" value="PROKAR_LIPOPROTEIN"/>
    <property type="match status" value="1"/>
</dbReference>
<accession>A0ABX8D3K0</accession>
<dbReference type="Gene3D" id="3.10.50.40">
    <property type="match status" value="1"/>
</dbReference>
<dbReference type="PANTHER" id="PTHR45779">
    <property type="entry name" value="PEPTIDYLPROLYL ISOMERASE"/>
    <property type="match status" value="1"/>
</dbReference>
<evidence type="ECO:0000259" key="8">
    <source>
        <dbReference type="PROSITE" id="PS50059"/>
    </source>
</evidence>
<evidence type="ECO:0000256" key="5">
    <source>
        <dbReference type="PROSITE-ProRule" id="PRU00277"/>
    </source>
</evidence>
<name>A0ABX8D3K0_9CELL</name>
<reference evidence="9 10" key="1">
    <citation type="submission" date="2021-05" db="EMBL/GenBank/DDBJ databases">
        <title>Novel species in genus Cellulomonas.</title>
        <authorList>
            <person name="Zhang G."/>
        </authorList>
    </citation>
    <scope>NUCLEOTIDE SEQUENCE [LARGE SCALE GENOMIC DNA]</scope>
    <source>
        <strain evidence="10">zg-ZUI222</strain>
    </source>
</reference>
<evidence type="ECO:0000256" key="7">
    <source>
        <dbReference type="SAM" id="SignalP"/>
    </source>
</evidence>
<dbReference type="PANTHER" id="PTHR45779:SF7">
    <property type="entry name" value="PEPTIDYLPROLYL ISOMERASE"/>
    <property type="match status" value="1"/>
</dbReference>
<keyword evidence="10" id="KW-1185">Reference proteome</keyword>
<feature type="domain" description="PPIase FKBP-type" evidence="8">
    <location>
        <begin position="234"/>
        <end position="323"/>
    </location>
</feature>
<protein>
    <recommendedName>
        <fullName evidence="2 5">peptidylprolyl isomerase</fullName>
        <ecNumber evidence="2 5">5.2.1.8</ecNumber>
    </recommendedName>
</protein>
<feature type="chain" id="PRO_5046405551" description="peptidylprolyl isomerase" evidence="7">
    <location>
        <begin position="28"/>
        <end position="323"/>
    </location>
</feature>
<feature type="region of interest" description="Disordered" evidence="6">
    <location>
        <begin position="26"/>
        <end position="53"/>
    </location>
</feature>
<comment type="catalytic activity">
    <reaction evidence="1 5">
        <text>[protein]-peptidylproline (omega=180) = [protein]-peptidylproline (omega=0)</text>
        <dbReference type="Rhea" id="RHEA:16237"/>
        <dbReference type="Rhea" id="RHEA-COMP:10747"/>
        <dbReference type="Rhea" id="RHEA-COMP:10748"/>
        <dbReference type="ChEBI" id="CHEBI:83833"/>
        <dbReference type="ChEBI" id="CHEBI:83834"/>
        <dbReference type="EC" id="5.2.1.8"/>
    </reaction>
</comment>
<evidence type="ECO:0000256" key="1">
    <source>
        <dbReference type="ARBA" id="ARBA00000971"/>
    </source>
</evidence>
<dbReference type="Pfam" id="PF00254">
    <property type="entry name" value="FKBP_C"/>
    <property type="match status" value="1"/>
</dbReference>
<dbReference type="Proteomes" id="UP000677804">
    <property type="component" value="Chromosome"/>
</dbReference>
<evidence type="ECO:0000256" key="3">
    <source>
        <dbReference type="ARBA" id="ARBA00023110"/>
    </source>
</evidence>
<feature type="signal peptide" evidence="7">
    <location>
        <begin position="1"/>
        <end position="27"/>
    </location>
</feature>
<keyword evidence="7" id="KW-0732">Signal</keyword>
<dbReference type="RefSeq" id="WP_207339602.1">
    <property type="nucleotide sequence ID" value="NZ_CP074405.1"/>
</dbReference>
<gene>
    <name evidence="9" type="ORF">KG103_16715</name>
</gene>
<dbReference type="GO" id="GO:0016853">
    <property type="term" value="F:isomerase activity"/>
    <property type="evidence" value="ECO:0007669"/>
    <property type="project" value="UniProtKB-KW"/>
</dbReference>
<proteinExistence type="predicted"/>
<evidence type="ECO:0000256" key="6">
    <source>
        <dbReference type="SAM" id="MobiDB-lite"/>
    </source>
</evidence>
<organism evidence="9 10">
    <name type="scientific">Cellulomonas wangleii</name>
    <dbReference type="NCBI Taxonomy" id="2816956"/>
    <lineage>
        <taxon>Bacteria</taxon>
        <taxon>Bacillati</taxon>
        <taxon>Actinomycetota</taxon>
        <taxon>Actinomycetes</taxon>
        <taxon>Micrococcales</taxon>
        <taxon>Cellulomonadaceae</taxon>
        <taxon>Cellulomonas</taxon>
    </lineage>
</organism>
<evidence type="ECO:0000313" key="9">
    <source>
        <dbReference type="EMBL" id="QVI62034.1"/>
    </source>
</evidence>
<evidence type="ECO:0000256" key="2">
    <source>
        <dbReference type="ARBA" id="ARBA00013194"/>
    </source>
</evidence>
<dbReference type="InterPro" id="IPR001179">
    <property type="entry name" value="PPIase_FKBP_dom"/>
</dbReference>
<dbReference type="InterPro" id="IPR044609">
    <property type="entry name" value="FKBP2/11"/>
</dbReference>
<dbReference type="InterPro" id="IPR046357">
    <property type="entry name" value="PPIase_dom_sf"/>
</dbReference>
<evidence type="ECO:0000256" key="4">
    <source>
        <dbReference type="ARBA" id="ARBA00023235"/>
    </source>
</evidence>
<keyword evidence="4 5" id="KW-0413">Isomerase</keyword>
<dbReference type="EMBL" id="CP074405">
    <property type="protein sequence ID" value="QVI62034.1"/>
    <property type="molecule type" value="Genomic_DNA"/>
</dbReference>
<dbReference type="SUPFAM" id="SSF54534">
    <property type="entry name" value="FKBP-like"/>
    <property type="match status" value="2"/>
</dbReference>
<feature type="compositionally biased region" description="Polar residues" evidence="6">
    <location>
        <begin position="39"/>
        <end position="50"/>
    </location>
</feature>
<evidence type="ECO:0000313" key="10">
    <source>
        <dbReference type="Proteomes" id="UP000677804"/>
    </source>
</evidence>
<sequence>MRRPTPRTALRAAAAALALSLTLAACAGDGGSDDPTTPAPQQTDASTEAPTASAEDVAALEAVTVEGDAGAEPKVTLPSTPFTVSAAVARVLDEGTGEEITDGDLIDLHSVWLNGADASPLSSSWASGAPEQIVVSEASLAPVLTDILIGAKVGTRFAFALPQGEDAAAVAVAEVVSKRPGRADGTAVAPVDGLPTVTLADNGAPSLEPASGDAPTELVAQPLLEGSGPEVAAGQTVLVHYTGWLWDGTQFDSSWERSVPFPVENIGQATVIAGWNEGLVGQKVGSQVMLVVPPDKGYGAEGQGETIPGDATLVFVVDILAAS</sequence>
<dbReference type="EC" id="5.2.1.8" evidence="2 5"/>
<dbReference type="PROSITE" id="PS50059">
    <property type="entry name" value="FKBP_PPIASE"/>
    <property type="match status" value="1"/>
</dbReference>